<evidence type="ECO:0000313" key="2">
    <source>
        <dbReference type="Proteomes" id="UP001162992"/>
    </source>
</evidence>
<reference evidence="2" key="1">
    <citation type="journal article" date="2024" name="Proc. Natl. Acad. Sci. U.S.A.">
        <title>Extraordinary preservation of gene collinearity over three hundred million years revealed in homosporous lycophytes.</title>
        <authorList>
            <person name="Li C."/>
            <person name="Wickell D."/>
            <person name="Kuo L.Y."/>
            <person name="Chen X."/>
            <person name="Nie B."/>
            <person name="Liao X."/>
            <person name="Peng D."/>
            <person name="Ji J."/>
            <person name="Jenkins J."/>
            <person name="Williams M."/>
            <person name="Shu S."/>
            <person name="Plott C."/>
            <person name="Barry K."/>
            <person name="Rajasekar S."/>
            <person name="Grimwood J."/>
            <person name="Han X."/>
            <person name="Sun S."/>
            <person name="Hou Z."/>
            <person name="He W."/>
            <person name="Dai G."/>
            <person name="Sun C."/>
            <person name="Schmutz J."/>
            <person name="Leebens-Mack J.H."/>
            <person name="Li F.W."/>
            <person name="Wang L."/>
        </authorList>
    </citation>
    <scope>NUCLEOTIDE SEQUENCE [LARGE SCALE GENOMIC DNA]</scope>
    <source>
        <strain evidence="2">cv. PW_Plant_1</strain>
    </source>
</reference>
<gene>
    <name evidence="1" type="ORF">O6H91_01G106100</name>
</gene>
<proteinExistence type="predicted"/>
<organism evidence="1 2">
    <name type="scientific">Diphasiastrum complanatum</name>
    <name type="common">Issler's clubmoss</name>
    <name type="synonym">Lycopodium complanatum</name>
    <dbReference type="NCBI Taxonomy" id="34168"/>
    <lineage>
        <taxon>Eukaryota</taxon>
        <taxon>Viridiplantae</taxon>
        <taxon>Streptophyta</taxon>
        <taxon>Embryophyta</taxon>
        <taxon>Tracheophyta</taxon>
        <taxon>Lycopodiopsida</taxon>
        <taxon>Lycopodiales</taxon>
        <taxon>Lycopodiaceae</taxon>
        <taxon>Lycopodioideae</taxon>
        <taxon>Diphasiastrum</taxon>
    </lineage>
</organism>
<sequence>MLVVAVSSEVHGNAGEDLAGKVHQIMVAISPSSSSYGLGSHVVCLSTWDNAQHHAEIVDHRQGKKGAEYYVHYLDQNRRLDEWISTSRIEHFEIDSDSHAKSVGAEKLLPAISPSSASLSGPGISELKLDTPGTLDRKLTRNLKRRYDEMHNVQKGVEELAPIEQTLEKEHEEKTKVKNIQVVELGNYEIDTWYYSPYPEDYAHAQKLFICEFCLKYMRKRKSLDSHKMKCKLKHPPGDEIYHTAVPDSGVTIKPSELEDSPSTTQLKQRESSKLQYLAVFEVHGKLNKLYCQNLCLFAKLFLDHKTLYYDVENFLFYVLTELDDTGYHPVGYFSKEICSVEDFNLACILTLPPFQRKGYGRFLIALAYELSKKESKVGTPERPLSDLGQVSFRSYWTHVLLESLREHGGNLSIKDLSLMTAIRSEDIVSTLQPLNLIRYWKGQHIISVSPKMLDEHLKNVTSQPNWVIDPAKLHWTPPAAYAQKKPR</sequence>
<comment type="caution">
    <text evidence="1">The sequence shown here is derived from an EMBL/GenBank/DDBJ whole genome shotgun (WGS) entry which is preliminary data.</text>
</comment>
<evidence type="ECO:0000313" key="1">
    <source>
        <dbReference type="EMBL" id="KAJ7570078.1"/>
    </source>
</evidence>
<protein>
    <submittedName>
        <fullName evidence="1">Uncharacterized protein</fullName>
    </submittedName>
</protein>
<dbReference type="EMBL" id="CM055092">
    <property type="protein sequence ID" value="KAJ7570078.1"/>
    <property type="molecule type" value="Genomic_DNA"/>
</dbReference>
<dbReference type="Proteomes" id="UP001162992">
    <property type="component" value="Chromosome 1"/>
</dbReference>
<accession>A0ACC2EUB3</accession>
<name>A0ACC2EUB3_DIPCM</name>
<keyword evidence="2" id="KW-1185">Reference proteome</keyword>